<feature type="active site" description="Proton donor" evidence="7">
    <location>
        <position position="14"/>
    </location>
</feature>
<dbReference type="InterPro" id="IPR027417">
    <property type="entry name" value="P-loop_NTPase"/>
</dbReference>
<comment type="caution">
    <text evidence="9">The sequence shown here is derived from an EMBL/GenBank/DDBJ whole genome shotgun (WGS) entry which is preliminary data.</text>
</comment>
<evidence type="ECO:0000256" key="7">
    <source>
        <dbReference type="PIRSR" id="PIRSR610708-1"/>
    </source>
</evidence>
<dbReference type="GO" id="GO:0005829">
    <property type="term" value="C:cytosol"/>
    <property type="evidence" value="ECO:0007669"/>
    <property type="project" value="TreeGrafter"/>
</dbReference>
<gene>
    <name evidence="9" type="ORF">IAA67_08420</name>
</gene>
<dbReference type="Pfam" id="PF00625">
    <property type="entry name" value="Guanylate_kin"/>
    <property type="match status" value="1"/>
</dbReference>
<dbReference type="SUPFAM" id="SSF56784">
    <property type="entry name" value="HAD-like"/>
    <property type="match status" value="1"/>
</dbReference>
<evidence type="ECO:0000259" key="8">
    <source>
        <dbReference type="PROSITE" id="PS50052"/>
    </source>
</evidence>
<evidence type="ECO:0000256" key="3">
    <source>
        <dbReference type="ARBA" id="ARBA00009589"/>
    </source>
</evidence>
<dbReference type="InterPro" id="IPR008144">
    <property type="entry name" value="Guanylate_kin-like_dom"/>
</dbReference>
<comment type="similarity">
    <text evidence="2">Belongs to the guanylate kinase family.</text>
</comment>
<evidence type="ECO:0000313" key="10">
    <source>
        <dbReference type="Proteomes" id="UP000886874"/>
    </source>
</evidence>
<protein>
    <recommendedName>
        <fullName evidence="8">Guanylate kinase-like domain-containing protein</fullName>
    </recommendedName>
</protein>
<dbReference type="PROSITE" id="PS50052">
    <property type="entry name" value="GUANYLATE_KINASE_2"/>
    <property type="match status" value="1"/>
</dbReference>
<dbReference type="Pfam" id="PF06941">
    <property type="entry name" value="NT5C"/>
    <property type="match status" value="1"/>
</dbReference>
<evidence type="ECO:0000256" key="4">
    <source>
        <dbReference type="ARBA" id="ARBA00022679"/>
    </source>
</evidence>
<dbReference type="PANTHER" id="PTHR23117">
    <property type="entry name" value="GUANYLATE KINASE-RELATED"/>
    <property type="match status" value="1"/>
</dbReference>
<dbReference type="AlphaFoldDB" id="A0A9D1CPQ2"/>
<evidence type="ECO:0000313" key="9">
    <source>
        <dbReference type="EMBL" id="HIQ70338.1"/>
    </source>
</evidence>
<dbReference type="SMART" id="SM00072">
    <property type="entry name" value="GuKc"/>
    <property type="match status" value="1"/>
</dbReference>
<comment type="catalytic activity">
    <reaction evidence="6">
        <text>GMP + ATP = GDP + ADP</text>
        <dbReference type="Rhea" id="RHEA:20780"/>
        <dbReference type="ChEBI" id="CHEBI:30616"/>
        <dbReference type="ChEBI" id="CHEBI:58115"/>
        <dbReference type="ChEBI" id="CHEBI:58189"/>
        <dbReference type="ChEBI" id="CHEBI:456216"/>
        <dbReference type="EC" id="2.7.4.8"/>
    </reaction>
</comment>
<comment type="similarity">
    <text evidence="3">Belongs to the 5'(3')-deoxyribonucleotidase family.</text>
</comment>
<dbReference type="SUPFAM" id="SSF52540">
    <property type="entry name" value="P-loop containing nucleoside triphosphate hydrolases"/>
    <property type="match status" value="1"/>
</dbReference>
<dbReference type="PANTHER" id="PTHR23117:SF13">
    <property type="entry name" value="GUANYLATE KINASE"/>
    <property type="match status" value="1"/>
</dbReference>
<evidence type="ECO:0000256" key="2">
    <source>
        <dbReference type="ARBA" id="ARBA00005790"/>
    </source>
</evidence>
<dbReference type="InterPro" id="IPR008145">
    <property type="entry name" value="GK/Ca_channel_bsu"/>
</dbReference>
<dbReference type="EMBL" id="DVFN01000120">
    <property type="protein sequence ID" value="HIQ70338.1"/>
    <property type="molecule type" value="Genomic_DNA"/>
</dbReference>
<dbReference type="GO" id="GO:0009264">
    <property type="term" value="P:deoxyribonucleotide catabolic process"/>
    <property type="evidence" value="ECO:0007669"/>
    <property type="project" value="InterPro"/>
</dbReference>
<organism evidence="9 10">
    <name type="scientific">Candidatus Avoscillospira stercorigallinarum</name>
    <dbReference type="NCBI Taxonomy" id="2840708"/>
    <lineage>
        <taxon>Bacteria</taxon>
        <taxon>Bacillati</taxon>
        <taxon>Bacillota</taxon>
        <taxon>Clostridia</taxon>
        <taxon>Eubacteriales</taxon>
        <taxon>Oscillospiraceae</taxon>
        <taxon>Oscillospiraceae incertae sedis</taxon>
        <taxon>Candidatus Avoscillospira</taxon>
    </lineage>
</organism>
<evidence type="ECO:0000256" key="1">
    <source>
        <dbReference type="ARBA" id="ARBA00003531"/>
    </source>
</evidence>
<dbReference type="Proteomes" id="UP000886874">
    <property type="component" value="Unassembled WGS sequence"/>
</dbReference>
<name>A0A9D1CPQ2_9FIRM</name>
<dbReference type="GO" id="GO:0004385">
    <property type="term" value="F:GMP kinase activity"/>
    <property type="evidence" value="ECO:0007669"/>
    <property type="project" value="UniProtKB-EC"/>
</dbReference>
<feature type="active site" description="Nucleophile" evidence="7">
    <location>
        <position position="12"/>
    </location>
</feature>
<feature type="domain" description="Guanylate kinase-like" evidence="8">
    <location>
        <begin position="192"/>
        <end position="367"/>
    </location>
</feature>
<dbReference type="InterPro" id="IPR036412">
    <property type="entry name" value="HAD-like_sf"/>
</dbReference>
<evidence type="ECO:0000256" key="5">
    <source>
        <dbReference type="ARBA" id="ARBA00022777"/>
    </source>
</evidence>
<reference evidence="9" key="1">
    <citation type="submission" date="2020-10" db="EMBL/GenBank/DDBJ databases">
        <authorList>
            <person name="Gilroy R."/>
        </authorList>
    </citation>
    <scope>NUCLEOTIDE SEQUENCE</scope>
    <source>
        <strain evidence="9">ChiSjej2B20-13462</strain>
    </source>
</reference>
<sequence length="369" mass="42542">MAKRFRMSAALDVDDLLLECIPYALRLANERYHFDPPISIYEVDRWGKLNSRADVIFEFFQDPDFYRNQPVIEGAKEFVQELAKRTEVFISTSLPPQFMGIRAERIMREFPEIPPEHIYMGARKDKLNVDILFDDGMHNVFKSNAAYPILMRRPWNQLATGMLAVNTYEEFLKLLEVITTGYAYVAEPETRPNILVLVGPSGSGKTKIAKQLLKKSDAFEKLMSYTTKDPTARKENDWYTYISKQEFFDMLEAGHFFESTMYASHGYGSRKEEVNRILENRKIVLATMDICGAMALKTHYSKVLTVYIKRDRRALLSAILDKNSSNVDKVNRIIAIDQEKRNAEICDQVVENIGYEETADAILSLLHLT</sequence>
<dbReference type="InterPro" id="IPR010708">
    <property type="entry name" value="5'(3')-deoxyribonucleotidase"/>
</dbReference>
<dbReference type="InterPro" id="IPR023214">
    <property type="entry name" value="HAD_sf"/>
</dbReference>
<evidence type="ECO:0000256" key="6">
    <source>
        <dbReference type="ARBA" id="ARBA00048594"/>
    </source>
</evidence>
<dbReference type="Gene3D" id="3.40.50.1000">
    <property type="entry name" value="HAD superfamily/HAD-like"/>
    <property type="match status" value="1"/>
</dbReference>
<dbReference type="Gene3D" id="3.40.50.300">
    <property type="entry name" value="P-loop containing nucleotide triphosphate hydrolases"/>
    <property type="match status" value="1"/>
</dbReference>
<keyword evidence="4" id="KW-0808">Transferase</keyword>
<comment type="function">
    <text evidence="1">Essential for recycling GMP and indirectly, cGMP.</text>
</comment>
<proteinExistence type="inferred from homology"/>
<accession>A0A9D1CPQ2</accession>
<reference evidence="9" key="2">
    <citation type="journal article" date="2021" name="PeerJ">
        <title>Extensive microbial diversity within the chicken gut microbiome revealed by metagenomics and culture.</title>
        <authorList>
            <person name="Gilroy R."/>
            <person name="Ravi A."/>
            <person name="Getino M."/>
            <person name="Pursley I."/>
            <person name="Horton D.L."/>
            <person name="Alikhan N.F."/>
            <person name="Baker D."/>
            <person name="Gharbi K."/>
            <person name="Hall N."/>
            <person name="Watson M."/>
            <person name="Adriaenssens E.M."/>
            <person name="Foster-Nyarko E."/>
            <person name="Jarju S."/>
            <person name="Secka A."/>
            <person name="Antonio M."/>
            <person name="Oren A."/>
            <person name="Chaudhuri R.R."/>
            <person name="La Ragione R."/>
            <person name="Hildebrand F."/>
            <person name="Pallen M.J."/>
        </authorList>
    </citation>
    <scope>NUCLEOTIDE SEQUENCE</scope>
    <source>
        <strain evidence="9">ChiSjej2B20-13462</strain>
    </source>
</reference>
<keyword evidence="5" id="KW-0418">Kinase</keyword>
<dbReference type="GO" id="GO:0008253">
    <property type="term" value="F:5'-nucleotidase activity"/>
    <property type="evidence" value="ECO:0007669"/>
    <property type="project" value="InterPro"/>
</dbReference>